<evidence type="ECO:0000313" key="1">
    <source>
        <dbReference type="EMBL" id="VFJ53958.1"/>
    </source>
</evidence>
<dbReference type="EMBL" id="CAADEW010000070">
    <property type="protein sequence ID" value="VFJ57349.1"/>
    <property type="molecule type" value="Genomic_DNA"/>
</dbReference>
<gene>
    <name evidence="2" type="ORF">BECKFW1821A_GA0114235_10708</name>
    <name evidence="1" type="ORF">BECKFW1821B_GA0114236_101633</name>
</gene>
<accession>A0A450SKB1</accession>
<name>A0A450SKB1_9GAMM</name>
<reference evidence="1" key="1">
    <citation type="submission" date="2019-02" db="EMBL/GenBank/DDBJ databases">
        <authorList>
            <person name="Gruber-Vodicka R. H."/>
            <person name="Seah K. B. B."/>
        </authorList>
    </citation>
    <scope>NUCLEOTIDE SEQUENCE</scope>
    <source>
        <strain evidence="1">BECK_BZ106</strain>
        <strain evidence="2">BECK_BZ15</strain>
    </source>
</reference>
<proteinExistence type="predicted"/>
<evidence type="ECO:0000313" key="2">
    <source>
        <dbReference type="EMBL" id="VFJ57349.1"/>
    </source>
</evidence>
<sequence>MPARGHGWPANRISMAQALGKSGKGGFSGGVIESTASMMETTPVSPFAPNSRAIHGMRPIHFLFLRYWYYAGKSWNLLGTFQATADLHARRPDAMERK</sequence>
<organism evidence="1">
    <name type="scientific">Candidatus Kentrum sp. FW</name>
    <dbReference type="NCBI Taxonomy" id="2126338"/>
    <lineage>
        <taxon>Bacteria</taxon>
        <taxon>Pseudomonadati</taxon>
        <taxon>Pseudomonadota</taxon>
        <taxon>Gammaproteobacteria</taxon>
        <taxon>Candidatus Kentrum</taxon>
    </lineage>
</organism>
<protein>
    <submittedName>
        <fullName evidence="1">Uncharacterized protein</fullName>
    </submittedName>
</protein>
<dbReference type="EMBL" id="CAADFD010000016">
    <property type="protein sequence ID" value="VFJ53958.1"/>
    <property type="molecule type" value="Genomic_DNA"/>
</dbReference>
<dbReference type="AlphaFoldDB" id="A0A450SKB1"/>